<evidence type="ECO:0000313" key="1">
    <source>
        <dbReference type="EMBL" id="MBF4695973.1"/>
    </source>
</evidence>
<name>A0ABS0A0K3_9FIRM</name>
<reference evidence="1 2" key="1">
    <citation type="submission" date="2020-11" db="EMBL/GenBank/DDBJ databases">
        <title>Fusibacter basophilias sp. nov.</title>
        <authorList>
            <person name="Qiu D."/>
        </authorList>
    </citation>
    <scope>NUCLEOTIDE SEQUENCE [LARGE SCALE GENOMIC DNA]</scope>
    <source>
        <strain evidence="1 2">Q10-2</strain>
    </source>
</reference>
<organism evidence="1 2">
    <name type="scientific">Fusibacter ferrireducens</name>
    <dbReference type="NCBI Taxonomy" id="2785058"/>
    <lineage>
        <taxon>Bacteria</taxon>
        <taxon>Bacillati</taxon>
        <taxon>Bacillota</taxon>
        <taxon>Clostridia</taxon>
        <taxon>Eubacteriales</taxon>
        <taxon>Eubacteriales Family XII. Incertae Sedis</taxon>
        <taxon>Fusibacter</taxon>
    </lineage>
</organism>
<dbReference type="EMBL" id="JADKNH010000025">
    <property type="protein sequence ID" value="MBF4695973.1"/>
    <property type="molecule type" value="Genomic_DNA"/>
</dbReference>
<dbReference type="Proteomes" id="UP000614200">
    <property type="component" value="Unassembled WGS sequence"/>
</dbReference>
<dbReference type="InterPro" id="IPR033788">
    <property type="entry name" value="VbhA-like"/>
</dbReference>
<protein>
    <submittedName>
        <fullName evidence="1">Antitoxin VbhA family protein</fullName>
    </submittedName>
</protein>
<proteinExistence type="predicted"/>
<accession>A0ABS0A0K3</accession>
<sequence length="63" mass="6976">MSIKKLSIEKSLKNVAATLAFENLRPSRTAINMSKQVLEGKITGTEARAEILKNYNVQVKSNV</sequence>
<comment type="caution">
    <text evidence="1">The sequence shown here is derived from an EMBL/GenBank/DDBJ whole genome shotgun (WGS) entry which is preliminary data.</text>
</comment>
<evidence type="ECO:0000313" key="2">
    <source>
        <dbReference type="Proteomes" id="UP000614200"/>
    </source>
</evidence>
<dbReference type="RefSeq" id="WP_194704208.1">
    <property type="nucleotide sequence ID" value="NZ_JADKNH010000025.1"/>
</dbReference>
<gene>
    <name evidence="1" type="ORF">ISU02_22980</name>
</gene>
<keyword evidence="2" id="KW-1185">Reference proteome</keyword>
<dbReference type="CDD" id="cd11586">
    <property type="entry name" value="VbhA_like"/>
    <property type="match status" value="1"/>
</dbReference>